<gene>
    <name evidence="1" type="ORF">GCM10022239_20530</name>
</gene>
<organism evidence="1 2">
    <name type="scientific">Leifsonella bigeumensis</name>
    <dbReference type="NCBI Taxonomy" id="433643"/>
    <lineage>
        <taxon>Bacteria</taxon>
        <taxon>Bacillati</taxon>
        <taxon>Actinomycetota</taxon>
        <taxon>Actinomycetes</taxon>
        <taxon>Micrococcales</taxon>
        <taxon>Microbacteriaceae</taxon>
        <taxon>Leifsonella</taxon>
    </lineage>
</organism>
<reference evidence="2" key="1">
    <citation type="journal article" date="2019" name="Int. J. Syst. Evol. Microbiol.">
        <title>The Global Catalogue of Microorganisms (GCM) 10K type strain sequencing project: providing services to taxonomists for standard genome sequencing and annotation.</title>
        <authorList>
            <consortium name="The Broad Institute Genomics Platform"/>
            <consortium name="The Broad Institute Genome Sequencing Center for Infectious Disease"/>
            <person name="Wu L."/>
            <person name="Ma J."/>
        </authorList>
    </citation>
    <scope>NUCLEOTIDE SEQUENCE [LARGE SCALE GENOMIC DNA]</scope>
    <source>
        <strain evidence="2">JCM 16949</strain>
    </source>
</reference>
<dbReference type="RefSeq" id="WP_344756328.1">
    <property type="nucleotide sequence ID" value="NZ_BAABAE010000003.1"/>
</dbReference>
<protein>
    <submittedName>
        <fullName evidence="1">Uncharacterized protein</fullName>
    </submittedName>
</protein>
<evidence type="ECO:0000313" key="1">
    <source>
        <dbReference type="EMBL" id="GAA3744874.1"/>
    </source>
</evidence>
<accession>A0ABP7FR13</accession>
<evidence type="ECO:0000313" key="2">
    <source>
        <dbReference type="Proteomes" id="UP001501004"/>
    </source>
</evidence>
<name>A0ABP7FR13_9MICO</name>
<sequence>MTVTLNHVAFKHAKDLIEDRRATHDSRDDWSEHAPTADEENEFLEKHGWEEYSKWFLGINDEMDPDTKGHYEFPYGDFAKVHRCAVISGESRAGQYDHETIRDALGTLLRRIDESTAG</sequence>
<keyword evidence="2" id="KW-1185">Reference proteome</keyword>
<comment type="caution">
    <text evidence="1">The sequence shown here is derived from an EMBL/GenBank/DDBJ whole genome shotgun (WGS) entry which is preliminary data.</text>
</comment>
<dbReference type="Proteomes" id="UP001501004">
    <property type="component" value="Unassembled WGS sequence"/>
</dbReference>
<proteinExistence type="predicted"/>
<dbReference type="EMBL" id="BAABAE010000003">
    <property type="protein sequence ID" value="GAA3744874.1"/>
    <property type="molecule type" value="Genomic_DNA"/>
</dbReference>